<dbReference type="SUPFAM" id="SSF82689">
    <property type="entry name" value="Mechanosensitive channel protein MscS (YggB), C-terminal domain"/>
    <property type="match status" value="1"/>
</dbReference>
<evidence type="ECO:0000256" key="2">
    <source>
        <dbReference type="ARBA" id="ARBA00008017"/>
    </source>
</evidence>
<evidence type="ECO:0000256" key="3">
    <source>
        <dbReference type="ARBA" id="ARBA00022475"/>
    </source>
</evidence>
<dbReference type="Gene3D" id="3.30.70.100">
    <property type="match status" value="1"/>
</dbReference>
<dbReference type="InterPro" id="IPR045276">
    <property type="entry name" value="YbiO_bact"/>
</dbReference>
<evidence type="ECO:0000313" key="12">
    <source>
        <dbReference type="Proteomes" id="UP000185491"/>
    </source>
</evidence>
<keyword evidence="6 7" id="KW-0472">Membrane</keyword>
<evidence type="ECO:0000256" key="6">
    <source>
        <dbReference type="ARBA" id="ARBA00023136"/>
    </source>
</evidence>
<dbReference type="Pfam" id="PF21082">
    <property type="entry name" value="MS_channel_3rd"/>
    <property type="match status" value="1"/>
</dbReference>
<evidence type="ECO:0000313" key="11">
    <source>
        <dbReference type="EMBL" id="APT92049.1"/>
    </source>
</evidence>
<comment type="subcellular location">
    <subcellularLocation>
        <location evidence="1">Cell membrane</location>
        <topology evidence="1">Multi-pass membrane protein</topology>
    </subcellularLocation>
</comment>
<dbReference type="Pfam" id="PF00924">
    <property type="entry name" value="MS_channel_2nd"/>
    <property type="match status" value="1"/>
</dbReference>
<dbReference type="InterPro" id="IPR023408">
    <property type="entry name" value="MscS_beta-dom_sf"/>
</dbReference>
<evidence type="ECO:0000256" key="4">
    <source>
        <dbReference type="ARBA" id="ARBA00022692"/>
    </source>
</evidence>
<keyword evidence="4 7" id="KW-0812">Transmembrane</keyword>
<dbReference type="Gene3D" id="2.30.30.60">
    <property type="match status" value="1"/>
</dbReference>
<dbReference type="InterPro" id="IPR011066">
    <property type="entry name" value="MscS_channel_C_sf"/>
</dbReference>
<feature type="domain" description="Mechanosensitive ion channel transmembrane helices 2/3" evidence="10">
    <location>
        <begin position="120"/>
        <end position="158"/>
    </location>
</feature>
<evidence type="ECO:0000259" key="10">
    <source>
        <dbReference type="Pfam" id="PF21088"/>
    </source>
</evidence>
<dbReference type="InterPro" id="IPR010920">
    <property type="entry name" value="LSM_dom_sf"/>
</dbReference>
<keyword evidence="12" id="KW-1185">Reference proteome</keyword>
<protein>
    <submittedName>
        <fullName evidence="11">Mechanosensitive ion channel protein MscS</fullName>
    </submittedName>
</protein>
<sequence>MTTTNNEIPNPQEAVNHVNNWWQSDWTQTWLIERPISIALIVLIALIAHWLLRRIIRKAAAKASRADGIRRSLTKPLKPSSAERPARDYSAEVALQAKARESRRVARIQTLASVASSASAIFVWAWALVAILSQLDVNVAPLIASAGVVGVALGFGAQSLVKDFLSGIFMLIEDQYGIGDVVDLGNGVFGDVEDITLRITTVRDIDGALWYVRNGEILKVANHSNDFAIARLQIPLSLSNDADKAEAFLHDSVTSAIQHDEVRGLILDDPKFQGISVFETDHASFRVSIKTLPGRQWDVQRFVHGFVWNDMKDKGISAPYPKGIGIKSDER</sequence>
<dbReference type="RefSeq" id="WP_075733131.1">
    <property type="nucleotide sequence ID" value="NZ_CP009249.1"/>
</dbReference>
<dbReference type="InterPro" id="IPR011014">
    <property type="entry name" value="MscS_channel_TM-2"/>
</dbReference>
<feature type="transmembrane region" description="Helical" evidence="7">
    <location>
        <begin position="110"/>
        <end position="133"/>
    </location>
</feature>
<feature type="domain" description="Mechanosensitive ion channel MscS" evidence="8">
    <location>
        <begin position="160"/>
        <end position="224"/>
    </location>
</feature>
<dbReference type="SUPFAM" id="SSF50182">
    <property type="entry name" value="Sm-like ribonucleoproteins"/>
    <property type="match status" value="1"/>
</dbReference>
<dbReference type="AlphaFoldDB" id="A0A1L7D1N8"/>
<feature type="domain" description="Mechanosensitive ion channel MscS C-terminal" evidence="9">
    <location>
        <begin position="231"/>
        <end position="317"/>
    </location>
</feature>
<dbReference type="KEGG" id="cpho:CPHO_03125"/>
<dbReference type="FunFam" id="2.30.30.60:FF:000001">
    <property type="entry name" value="MscS Mechanosensitive ion channel"/>
    <property type="match status" value="1"/>
</dbReference>
<name>A0A1L7D1N8_9CORY</name>
<dbReference type="GO" id="GO:0005886">
    <property type="term" value="C:plasma membrane"/>
    <property type="evidence" value="ECO:0007669"/>
    <property type="project" value="UniProtKB-SubCell"/>
</dbReference>
<keyword evidence="3" id="KW-1003">Cell membrane</keyword>
<dbReference type="PANTHER" id="PTHR30460:SF0">
    <property type="entry name" value="MODERATE CONDUCTANCE MECHANOSENSITIVE CHANNEL YBIO"/>
    <property type="match status" value="1"/>
</dbReference>
<dbReference type="SUPFAM" id="SSF82861">
    <property type="entry name" value="Mechanosensitive channel protein MscS (YggB), transmembrane region"/>
    <property type="match status" value="1"/>
</dbReference>
<proteinExistence type="inferred from homology"/>
<dbReference type="InterPro" id="IPR006685">
    <property type="entry name" value="MscS_channel_2nd"/>
</dbReference>
<evidence type="ECO:0000256" key="5">
    <source>
        <dbReference type="ARBA" id="ARBA00022989"/>
    </source>
</evidence>
<gene>
    <name evidence="11" type="ORF">CPHO_03125</name>
</gene>
<organism evidence="11 12">
    <name type="scientific">Corynebacterium phocae</name>
    <dbReference type="NCBI Taxonomy" id="161895"/>
    <lineage>
        <taxon>Bacteria</taxon>
        <taxon>Bacillati</taxon>
        <taxon>Actinomycetota</taxon>
        <taxon>Actinomycetes</taxon>
        <taxon>Mycobacteriales</taxon>
        <taxon>Corynebacteriaceae</taxon>
        <taxon>Corynebacterium</taxon>
    </lineage>
</organism>
<feature type="transmembrane region" description="Helical" evidence="7">
    <location>
        <begin position="139"/>
        <end position="161"/>
    </location>
</feature>
<dbReference type="InterPro" id="IPR049278">
    <property type="entry name" value="MS_channel_C"/>
</dbReference>
<evidence type="ECO:0000259" key="8">
    <source>
        <dbReference type="Pfam" id="PF00924"/>
    </source>
</evidence>
<feature type="transmembrane region" description="Helical" evidence="7">
    <location>
        <begin position="35"/>
        <end position="52"/>
    </location>
</feature>
<comment type="similarity">
    <text evidence="2">Belongs to the MscS (TC 1.A.23) family.</text>
</comment>
<dbReference type="Gene3D" id="1.10.287.1260">
    <property type="match status" value="1"/>
</dbReference>
<keyword evidence="5 7" id="KW-1133">Transmembrane helix</keyword>
<dbReference type="OrthoDB" id="4638917at2"/>
<accession>A0A1L7D1N8</accession>
<dbReference type="STRING" id="161895.CPHO_03125"/>
<reference evidence="11 12" key="1">
    <citation type="submission" date="2014-08" db="EMBL/GenBank/DDBJ databases">
        <title>Complete genome sequence of Corynebacterium phocae M408/89/1(T)(=DSM 44612(T)), isolated from the common seal (Phoca vitulina).</title>
        <authorList>
            <person name="Ruckert C."/>
            <person name="Albersmeier A."/>
            <person name="Winkler A."/>
            <person name="Kalinowski J."/>
        </authorList>
    </citation>
    <scope>NUCLEOTIDE SEQUENCE [LARGE SCALE GENOMIC DNA]</scope>
    <source>
        <strain evidence="11 12">M408/89/1</strain>
    </source>
</reference>
<dbReference type="GO" id="GO:0008381">
    <property type="term" value="F:mechanosensitive monoatomic ion channel activity"/>
    <property type="evidence" value="ECO:0007669"/>
    <property type="project" value="InterPro"/>
</dbReference>
<dbReference type="Pfam" id="PF21088">
    <property type="entry name" value="MS_channel_1st"/>
    <property type="match status" value="1"/>
</dbReference>
<evidence type="ECO:0000256" key="7">
    <source>
        <dbReference type="SAM" id="Phobius"/>
    </source>
</evidence>
<dbReference type="Proteomes" id="UP000185491">
    <property type="component" value="Chromosome"/>
</dbReference>
<evidence type="ECO:0000256" key="1">
    <source>
        <dbReference type="ARBA" id="ARBA00004651"/>
    </source>
</evidence>
<dbReference type="InterPro" id="IPR049142">
    <property type="entry name" value="MS_channel_1st"/>
</dbReference>
<dbReference type="EMBL" id="CP009249">
    <property type="protein sequence ID" value="APT92049.1"/>
    <property type="molecule type" value="Genomic_DNA"/>
</dbReference>
<dbReference type="PANTHER" id="PTHR30460">
    <property type="entry name" value="MODERATE CONDUCTANCE MECHANOSENSITIVE CHANNEL YBIO"/>
    <property type="match status" value="1"/>
</dbReference>
<evidence type="ECO:0000259" key="9">
    <source>
        <dbReference type="Pfam" id="PF21082"/>
    </source>
</evidence>